<dbReference type="EMBL" id="JAUSUG010000001">
    <property type="protein sequence ID" value="MDQ0252819.1"/>
    <property type="molecule type" value="Genomic_DNA"/>
</dbReference>
<proteinExistence type="predicted"/>
<comment type="caution">
    <text evidence="1">The sequence shown here is derived from an EMBL/GenBank/DDBJ whole genome shotgun (WGS) entry which is preliminary data.</text>
</comment>
<evidence type="ECO:0000313" key="1">
    <source>
        <dbReference type="EMBL" id="MDQ0252819.1"/>
    </source>
</evidence>
<evidence type="ECO:0000313" key="2">
    <source>
        <dbReference type="Proteomes" id="UP001230005"/>
    </source>
</evidence>
<name>A0ABT9ZPP6_9BACI</name>
<dbReference type="RefSeq" id="WP_307320677.1">
    <property type="nucleotide sequence ID" value="NZ_JAUSUG010000001.1"/>
</dbReference>
<protein>
    <submittedName>
        <fullName evidence="1">Uncharacterized protein</fullName>
    </submittedName>
</protein>
<reference evidence="1 2" key="1">
    <citation type="submission" date="2023-07" db="EMBL/GenBank/DDBJ databases">
        <title>Genomic Encyclopedia of Type Strains, Phase IV (KMG-IV): sequencing the most valuable type-strain genomes for metagenomic binning, comparative biology and taxonomic classification.</title>
        <authorList>
            <person name="Goeker M."/>
        </authorList>
    </citation>
    <scope>NUCLEOTIDE SEQUENCE [LARGE SCALE GENOMIC DNA]</scope>
    <source>
        <strain evidence="1 2">DSM 9768</strain>
    </source>
</reference>
<keyword evidence="2" id="KW-1185">Reference proteome</keyword>
<organism evidence="1 2">
    <name type="scientific">Evansella vedderi</name>
    <dbReference type="NCBI Taxonomy" id="38282"/>
    <lineage>
        <taxon>Bacteria</taxon>
        <taxon>Bacillati</taxon>
        <taxon>Bacillota</taxon>
        <taxon>Bacilli</taxon>
        <taxon>Bacillales</taxon>
        <taxon>Bacillaceae</taxon>
        <taxon>Evansella</taxon>
    </lineage>
</organism>
<dbReference type="Proteomes" id="UP001230005">
    <property type="component" value="Unassembled WGS sequence"/>
</dbReference>
<gene>
    <name evidence="1" type="ORF">J2S74_000191</name>
</gene>
<sequence length="63" mass="7399">MWVKRDSNSLDHQYIFLQCAGMPKFGIYLGDSKYEEAAWFMDRYFTRSEYDNGVAKMTVKVCG</sequence>
<accession>A0ABT9ZPP6</accession>